<dbReference type="AlphaFoldDB" id="A0A6J6R143"/>
<sequence length="116" mass="12335">MSAARPNRSRSAVLVGAVVLAVLALFTIFIVGARNARNGYFIDFDGTTSSAEVTVYQGSANGFLWFGPTVAFVSDVSRGDVLSALEREIDRKPQFDSLKDAKSYIVELAEVAGGNG</sequence>
<keyword evidence="1" id="KW-0812">Transmembrane</keyword>
<accession>A0A6J6R143</accession>
<keyword evidence="1" id="KW-1133">Transmembrane helix</keyword>
<evidence type="ECO:0000313" key="2">
    <source>
        <dbReference type="EMBL" id="CAB4714955.1"/>
    </source>
</evidence>
<evidence type="ECO:0000256" key="1">
    <source>
        <dbReference type="SAM" id="Phobius"/>
    </source>
</evidence>
<feature type="transmembrane region" description="Helical" evidence="1">
    <location>
        <begin position="12"/>
        <end position="33"/>
    </location>
</feature>
<dbReference type="EMBL" id="CAEZYG010000116">
    <property type="protein sequence ID" value="CAB4714955.1"/>
    <property type="molecule type" value="Genomic_DNA"/>
</dbReference>
<proteinExistence type="predicted"/>
<keyword evidence="1" id="KW-0472">Membrane</keyword>
<name>A0A6J6R143_9ZZZZ</name>
<reference evidence="2" key="1">
    <citation type="submission" date="2020-05" db="EMBL/GenBank/DDBJ databases">
        <authorList>
            <person name="Chiriac C."/>
            <person name="Salcher M."/>
            <person name="Ghai R."/>
            <person name="Kavagutti S V."/>
        </authorList>
    </citation>
    <scope>NUCLEOTIDE SEQUENCE</scope>
</reference>
<protein>
    <submittedName>
        <fullName evidence="2">Unannotated protein</fullName>
    </submittedName>
</protein>
<organism evidence="2">
    <name type="scientific">freshwater metagenome</name>
    <dbReference type="NCBI Taxonomy" id="449393"/>
    <lineage>
        <taxon>unclassified sequences</taxon>
        <taxon>metagenomes</taxon>
        <taxon>ecological metagenomes</taxon>
    </lineage>
</organism>
<gene>
    <name evidence="2" type="ORF">UFOPK2657_00703</name>
</gene>